<organism evidence="1 2">
    <name type="scientific">Ligilactobacillus salivarius DSM 20555 = ATCC 11741</name>
    <dbReference type="NCBI Taxonomy" id="1423799"/>
    <lineage>
        <taxon>Bacteria</taxon>
        <taxon>Bacillati</taxon>
        <taxon>Bacillota</taxon>
        <taxon>Bacilli</taxon>
        <taxon>Lactobacillales</taxon>
        <taxon>Lactobacillaceae</taxon>
        <taxon>Ligilactobacillus</taxon>
    </lineage>
</organism>
<evidence type="ECO:0000313" key="1">
    <source>
        <dbReference type="EMBL" id="EEJ73691.1"/>
    </source>
</evidence>
<comment type="caution">
    <text evidence="1">The sequence shown here is derived from an EMBL/GenBank/DDBJ whole genome shotgun (WGS) entry which is preliminary data.</text>
</comment>
<name>C2EIG3_9LACO</name>
<protein>
    <submittedName>
        <fullName evidence="1">Uncharacterized protein</fullName>
    </submittedName>
</protein>
<dbReference type="AlphaFoldDB" id="C2EIG3"/>
<dbReference type="PATRIC" id="fig|1423799.3.peg.449"/>
<dbReference type="EMBL" id="ACGT01000030">
    <property type="protein sequence ID" value="EEJ73691.1"/>
    <property type="molecule type" value="Genomic_DNA"/>
</dbReference>
<dbReference type="HOGENOM" id="CLU_1872833_0_0_9"/>
<proteinExistence type="predicted"/>
<dbReference type="Proteomes" id="UP000003531">
    <property type="component" value="Unassembled WGS sequence"/>
</dbReference>
<accession>C2EIG3</accession>
<gene>
    <name evidence="1" type="ORF">HMPREF0545_1435</name>
</gene>
<reference evidence="1 2" key="1">
    <citation type="submission" date="2009-01" db="EMBL/GenBank/DDBJ databases">
        <authorList>
            <person name="Qin X."/>
            <person name="Bachman B."/>
            <person name="Battles P."/>
            <person name="Bell A."/>
            <person name="Bess C."/>
            <person name="Bickham C."/>
            <person name="Chaboub L."/>
            <person name="Chen D."/>
            <person name="Coyle M."/>
            <person name="Deiros D.R."/>
            <person name="Dinh H."/>
            <person name="Forbes L."/>
            <person name="Fowler G."/>
            <person name="Francisco L."/>
            <person name="Fu Q."/>
            <person name="Gubbala S."/>
            <person name="Hale W."/>
            <person name="Han Y."/>
            <person name="Hemphill L."/>
            <person name="Highlander S.K."/>
            <person name="Hirani K."/>
            <person name="Hogues M."/>
            <person name="Jackson L."/>
            <person name="Jakkamsetti A."/>
            <person name="Javaid M."/>
            <person name="Jiang H."/>
            <person name="Korchina V."/>
            <person name="Kovar C."/>
            <person name="Lara F."/>
            <person name="Lee S."/>
            <person name="Mata R."/>
            <person name="Mathew T."/>
            <person name="Moen C."/>
            <person name="Morales K."/>
            <person name="Munidasa M."/>
            <person name="Nazareth L."/>
            <person name="Ngo R."/>
            <person name="Nguyen L."/>
            <person name="Okwuonu G."/>
            <person name="Ongeri F."/>
            <person name="Patil S."/>
            <person name="Petrosino J."/>
            <person name="Pham C."/>
            <person name="Pham P."/>
            <person name="Pu L.-L."/>
            <person name="Puazo M."/>
            <person name="Raj R."/>
            <person name="Reid J."/>
            <person name="Rouhana J."/>
            <person name="Saada N."/>
            <person name="Shang Y."/>
            <person name="Simmons D."/>
            <person name="Thornton R."/>
            <person name="Warren J."/>
            <person name="Weissenberger G."/>
            <person name="Zhang J."/>
            <person name="Zhang L."/>
            <person name="Zhou C."/>
            <person name="Zhu D."/>
            <person name="Muzny D."/>
            <person name="Worley K."/>
            <person name="Gibbs R."/>
        </authorList>
    </citation>
    <scope>NUCLEOTIDE SEQUENCE [LARGE SCALE GENOMIC DNA]</scope>
    <source>
        <strain evidence="1 2">ATCC 11741</strain>
    </source>
</reference>
<evidence type="ECO:0000313" key="2">
    <source>
        <dbReference type="Proteomes" id="UP000003531"/>
    </source>
</evidence>
<sequence length="136" mass="15685">MEAGVMVKKLVFPGEDINNFDFEALWDVAEMNDDEKSFTYAGTGKNEGLQFTLGYKSRPEEYERVKKIHLEDIEHNKKIFAKELSEHKISEDEYKEKLKKASVVADFIPEFFLDEDYLEEEDLASPAGSADSPDFF</sequence>